<gene>
    <name evidence="2" type="ORF">ACFSNC_26050</name>
</gene>
<dbReference type="EMBL" id="JBHUHD010000005">
    <property type="protein sequence ID" value="MFD2143813.1"/>
    <property type="molecule type" value="Genomic_DNA"/>
</dbReference>
<evidence type="ECO:0000313" key="3">
    <source>
        <dbReference type="Proteomes" id="UP001597299"/>
    </source>
</evidence>
<evidence type="ECO:0008006" key="4">
    <source>
        <dbReference type="Google" id="ProtNLM"/>
    </source>
</evidence>
<name>A0ABW4Z656_9HYPH</name>
<sequence>MKKLKSLVSYLNNDRGVRLLVLGLVLVVGWRMAYPRIVDMLSPQQLDWCLRNEWFLWLTVCGPMVIGLLLMFSAPFFAEGPKEGNARGGQVTPN</sequence>
<comment type="caution">
    <text evidence="2">The sequence shown here is derived from an EMBL/GenBank/DDBJ whole genome shotgun (WGS) entry which is preliminary data.</text>
</comment>
<feature type="transmembrane region" description="Helical" evidence="1">
    <location>
        <begin position="54"/>
        <end position="78"/>
    </location>
</feature>
<proteinExistence type="predicted"/>
<keyword evidence="1" id="KW-0812">Transmembrane</keyword>
<keyword evidence="3" id="KW-1185">Reference proteome</keyword>
<reference evidence="3" key="1">
    <citation type="journal article" date="2019" name="Int. J. Syst. Evol. Microbiol.">
        <title>The Global Catalogue of Microorganisms (GCM) 10K type strain sequencing project: providing services to taxonomists for standard genome sequencing and annotation.</title>
        <authorList>
            <consortium name="The Broad Institute Genomics Platform"/>
            <consortium name="The Broad Institute Genome Sequencing Center for Infectious Disease"/>
            <person name="Wu L."/>
            <person name="Ma J."/>
        </authorList>
    </citation>
    <scope>NUCLEOTIDE SEQUENCE [LARGE SCALE GENOMIC DNA]</scope>
    <source>
        <strain evidence="3">CCM 7435</strain>
    </source>
</reference>
<protein>
    <recommendedName>
        <fullName evidence="4">Permease</fullName>
    </recommendedName>
</protein>
<organism evidence="2 3">
    <name type="scientific">Ancylobacter oerskovii</name>
    <dbReference type="NCBI Taxonomy" id="459519"/>
    <lineage>
        <taxon>Bacteria</taxon>
        <taxon>Pseudomonadati</taxon>
        <taxon>Pseudomonadota</taxon>
        <taxon>Alphaproteobacteria</taxon>
        <taxon>Hyphomicrobiales</taxon>
        <taxon>Xanthobacteraceae</taxon>
        <taxon>Ancylobacter</taxon>
    </lineage>
</organism>
<dbReference type="RefSeq" id="WP_213355241.1">
    <property type="nucleotide sequence ID" value="NZ_JAHBGB010000043.1"/>
</dbReference>
<feature type="transmembrane region" description="Helical" evidence="1">
    <location>
        <begin position="16"/>
        <end position="34"/>
    </location>
</feature>
<keyword evidence="1" id="KW-1133">Transmembrane helix</keyword>
<evidence type="ECO:0000256" key="1">
    <source>
        <dbReference type="SAM" id="Phobius"/>
    </source>
</evidence>
<keyword evidence="1" id="KW-0472">Membrane</keyword>
<evidence type="ECO:0000313" key="2">
    <source>
        <dbReference type="EMBL" id="MFD2143813.1"/>
    </source>
</evidence>
<dbReference type="Proteomes" id="UP001597299">
    <property type="component" value="Unassembled WGS sequence"/>
</dbReference>
<accession>A0ABW4Z656</accession>